<dbReference type="PROSITE" id="PS51257">
    <property type="entry name" value="PROKAR_LIPOPROTEIN"/>
    <property type="match status" value="1"/>
</dbReference>
<reference evidence="2 3" key="1">
    <citation type="submission" date="2023-07" db="EMBL/GenBank/DDBJ databases">
        <title>Sequencing the genomes of 1000 actinobacteria strains.</title>
        <authorList>
            <person name="Klenk H.-P."/>
        </authorList>
    </citation>
    <scope>NUCLEOTIDE SEQUENCE [LARGE SCALE GENOMIC DNA]</scope>
    <source>
        <strain evidence="2 3">DSM 44508</strain>
    </source>
</reference>
<evidence type="ECO:0000313" key="3">
    <source>
        <dbReference type="Proteomes" id="UP001183619"/>
    </source>
</evidence>
<dbReference type="EMBL" id="JAVDYF010000001">
    <property type="protein sequence ID" value="MDR7355449.1"/>
    <property type="molecule type" value="Genomic_DNA"/>
</dbReference>
<evidence type="ECO:0000313" key="2">
    <source>
        <dbReference type="EMBL" id="MDR7355449.1"/>
    </source>
</evidence>
<feature type="domain" description="DUF4300" evidence="1">
    <location>
        <begin position="29"/>
        <end position="278"/>
    </location>
</feature>
<sequence length="285" mass="32162">MRWENILLTLIGILTLTLTGCASEEKAVTFSNLVDTQSHSLVREALSDAGVSEENISRFLSNVEEFNTTVPTGSLVAQGFVNYNDTATHYDLEAISEAWLEKYPEYPGTNCRINSFVLGANSFTIASNAEVDPSLLFIDSDSLRQSPILNEEERHNFDVLYGRIPTTAEKDPDQHAADIEKYFARHNIVFNNPNVHFVAVFLHDILDEPAHMFIGHVGIAVEHEGKMLFIEKLAFDKPYQALLFPDREHLQRYLMDAYDDSAGQDYSHPLIVDNGKVLPWKVKTQ</sequence>
<name>A0ABU2B9X7_9CORY</name>
<evidence type="ECO:0000259" key="1">
    <source>
        <dbReference type="Pfam" id="PF14133"/>
    </source>
</evidence>
<organism evidence="2 3">
    <name type="scientific">Corynebacterium felinum</name>
    <dbReference type="NCBI Taxonomy" id="131318"/>
    <lineage>
        <taxon>Bacteria</taxon>
        <taxon>Bacillati</taxon>
        <taxon>Actinomycetota</taxon>
        <taxon>Actinomycetes</taxon>
        <taxon>Mycobacteriales</taxon>
        <taxon>Corynebacteriaceae</taxon>
        <taxon>Corynebacterium</taxon>
    </lineage>
</organism>
<comment type="caution">
    <text evidence="2">The sequence shown here is derived from an EMBL/GenBank/DDBJ whole genome shotgun (WGS) entry which is preliminary data.</text>
</comment>
<dbReference type="Proteomes" id="UP001183619">
    <property type="component" value="Unassembled WGS sequence"/>
</dbReference>
<dbReference type="RefSeq" id="WP_277104090.1">
    <property type="nucleotide sequence ID" value="NZ_BAAAJS010000001.1"/>
</dbReference>
<gene>
    <name evidence="2" type="ORF">J2S37_001987</name>
</gene>
<protein>
    <recommendedName>
        <fullName evidence="1">DUF4300 domain-containing protein</fullName>
    </recommendedName>
</protein>
<dbReference type="Pfam" id="PF14133">
    <property type="entry name" value="DUF4300"/>
    <property type="match status" value="1"/>
</dbReference>
<proteinExistence type="predicted"/>
<keyword evidence="3" id="KW-1185">Reference proteome</keyword>
<accession>A0ABU2B9X7</accession>
<dbReference type="InterPro" id="IPR025389">
    <property type="entry name" value="DUF4300"/>
</dbReference>